<name>A0A7C8MPE7_9PEZI</name>
<dbReference type="EMBL" id="WUBL01000096">
    <property type="protein sequence ID" value="KAF2966171.1"/>
    <property type="molecule type" value="Genomic_DNA"/>
</dbReference>
<dbReference type="OrthoDB" id="4656581at2759"/>
<evidence type="ECO:0000313" key="1">
    <source>
        <dbReference type="EMBL" id="KAF2966171.1"/>
    </source>
</evidence>
<reference evidence="1 2" key="1">
    <citation type="submission" date="2019-12" db="EMBL/GenBank/DDBJ databases">
        <title>Draft genome sequence of the ascomycete Xylaria multiplex DSM 110363.</title>
        <authorList>
            <person name="Buettner E."/>
            <person name="Kellner H."/>
        </authorList>
    </citation>
    <scope>NUCLEOTIDE SEQUENCE [LARGE SCALE GENOMIC DNA]</scope>
    <source>
        <strain evidence="1 2">DSM 110363</strain>
    </source>
</reference>
<dbReference type="Proteomes" id="UP000481858">
    <property type="component" value="Unassembled WGS sequence"/>
</dbReference>
<dbReference type="InParanoid" id="A0A7C8MPE7"/>
<gene>
    <name evidence="1" type="ORF">GQX73_g7420</name>
</gene>
<keyword evidence="2" id="KW-1185">Reference proteome</keyword>
<proteinExistence type="predicted"/>
<sequence length="95" mass="10447">MPSTGFQEWWRAQLDAPRNRPAGPPICPCASCFNGTPHTSAKEKKAEPKHQITAKKFAAFGSRESVASDMVPLRSTPTWASRSSLESTFEAKKPE</sequence>
<accession>A0A7C8MPE7</accession>
<dbReference type="AlphaFoldDB" id="A0A7C8MPE7"/>
<evidence type="ECO:0000313" key="2">
    <source>
        <dbReference type="Proteomes" id="UP000481858"/>
    </source>
</evidence>
<protein>
    <submittedName>
        <fullName evidence="1">Uncharacterized protein</fullName>
    </submittedName>
</protein>
<comment type="caution">
    <text evidence="1">The sequence shown here is derived from an EMBL/GenBank/DDBJ whole genome shotgun (WGS) entry which is preliminary data.</text>
</comment>
<organism evidence="1 2">
    <name type="scientific">Xylaria multiplex</name>
    <dbReference type="NCBI Taxonomy" id="323545"/>
    <lineage>
        <taxon>Eukaryota</taxon>
        <taxon>Fungi</taxon>
        <taxon>Dikarya</taxon>
        <taxon>Ascomycota</taxon>
        <taxon>Pezizomycotina</taxon>
        <taxon>Sordariomycetes</taxon>
        <taxon>Xylariomycetidae</taxon>
        <taxon>Xylariales</taxon>
        <taxon>Xylariaceae</taxon>
        <taxon>Xylaria</taxon>
    </lineage>
</organism>